<dbReference type="PANTHER" id="PTHR31064:SF30">
    <property type="entry name" value="HIGH-AFFINITY POTASSIUM TRANSPORT PROTEIN-RELATED"/>
    <property type="match status" value="1"/>
</dbReference>
<feature type="compositionally biased region" description="Basic and acidic residues" evidence="11">
    <location>
        <begin position="195"/>
        <end position="213"/>
    </location>
</feature>
<proteinExistence type="inferred from homology"/>
<evidence type="ECO:0000256" key="4">
    <source>
        <dbReference type="ARBA" id="ARBA00022538"/>
    </source>
</evidence>
<organism evidence="12 13">
    <name type="scientific">Ajellomyces capsulatus (strain H88)</name>
    <name type="common">Darling's disease fungus</name>
    <name type="synonym">Histoplasma capsulatum</name>
    <dbReference type="NCBI Taxonomy" id="544711"/>
    <lineage>
        <taxon>Eukaryota</taxon>
        <taxon>Fungi</taxon>
        <taxon>Dikarya</taxon>
        <taxon>Ascomycota</taxon>
        <taxon>Pezizomycotina</taxon>
        <taxon>Eurotiomycetes</taxon>
        <taxon>Eurotiomycetidae</taxon>
        <taxon>Onygenales</taxon>
        <taxon>Ajellomycetaceae</taxon>
        <taxon>Histoplasma</taxon>
    </lineage>
</organism>
<feature type="transmembrane region" description="Helical" evidence="10">
    <location>
        <begin position="558"/>
        <end position="581"/>
    </location>
</feature>
<gene>
    <name evidence="12" type="ORF">I7I53_00226</name>
</gene>
<feature type="region of interest" description="Disordered" evidence="11">
    <location>
        <begin position="186"/>
        <end position="253"/>
    </location>
</feature>
<dbReference type="Pfam" id="PF02386">
    <property type="entry name" value="TrkH"/>
    <property type="match status" value="1"/>
</dbReference>
<dbReference type="InterPro" id="IPR015958">
    <property type="entry name" value="Trk1_fungi"/>
</dbReference>
<dbReference type="AlphaFoldDB" id="A0A8A1LFA3"/>
<evidence type="ECO:0000256" key="1">
    <source>
        <dbReference type="ARBA" id="ARBA00004141"/>
    </source>
</evidence>
<evidence type="ECO:0000256" key="11">
    <source>
        <dbReference type="SAM" id="MobiDB-lite"/>
    </source>
</evidence>
<feature type="transmembrane region" description="Helical" evidence="10">
    <location>
        <begin position="47"/>
        <end position="65"/>
    </location>
</feature>
<evidence type="ECO:0000256" key="3">
    <source>
        <dbReference type="ARBA" id="ARBA00022448"/>
    </source>
</evidence>
<dbReference type="GO" id="GO:0005886">
    <property type="term" value="C:plasma membrane"/>
    <property type="evidence" value="ECO:0007669"/>
    <property type="project" value="InterPro"/>
</dbReference>
<dbReference type="GO" id="GO:0140107">
    <property type="term" value="F:high-affinity potassium ion transmembrane transporter activity"/>
    <property type="evidence" value="ECO:0007669"/>
    <property type="project" value="TreeGrafter"/>
</dbReference>
<evidence type="ECO:0000256" key="8">
    <source>
        <dbReference type="ARBA" id="ARBA00023065"/>
    </source>
</evidence>
<feature type="compositionally biased region" description="Low complexity" evidence="11">
    <location>
        <begin position="217"/>
        <end position="226"/>
    </location>
</feature>
<feature type="transmembrane region" description="Helical" evidence="10">
    <location>
        <begin position="626"/>
        <end position="643"/>
    </location>
</feature>
<keyword evidence="9 10" id="KW-0472">Membrane</keyword>
<protein>
    <recommendedName>
        <fullName evidence="10">Potassium transport protein</fullName>
    </recommendedName>
</protein>
<dbReference type="InterPro" id="IPR051143">
    <property type="entry name" value="TrkH_K-transport"/>
</dbReference>
<dbReference type="InterPro" id="IPR003445">
    <property type="entry name" value="Cat_transpt"/>
</dbReference>
<dbReference type="Proteomes" id="UP000663419">
    <property type="component" value="Chromosome 3"/>
</dbReference>
<dbReference type="EMBL" id="CP069104">
    <property type="protein sequence ID" value="QSS53078.1"/>
    <property type="molecule type" value="Genomic_DNA"/>
</dbReference>
<accession>A0A8A1LFA3</accession>
<comment type="subcellular location">
    <subcellularLocation>
        <location evidence="1">Membrane</location>
        <topology evidence="1">Multi-pass membrane protein</topology>
    </subcellularLocation>
</comment>
<feature type="transmembrane region" description="Helical" evidence="10">
    <location>
        <begin position="688"/>
        <end position="704"/>
    </location>
</feature>
<keyword evidence="5 10" id="KW-0812">Transmembrane</keyword>
<dbReference type="InterPro" id="IPR004773">
    <property type="entry name" value="K/Na_transp_Trk1/HKT1"/>
</dbReference>
<dbReference type="VEuPathDB" id="FungiDB:I7I53_00226"/>
<feature type="compositionally biased region" description="Basic and acidic residues" evidence="11">
    <location>
        <begin position="228"/>
        <end position="238"/>
    </location>
</feature>
<evidence type="ECO:0000256" key="9">
    <source>
        <dbReference type="ARBA" id="ARBA00023136"/>
    </source>
</evidence>
<comment type="similarity">
    <text evidence="2 10">Belongs to the TrkH potassium transport family.</text>
</comment>
<dbReference type="NCBIfam" id="TIGR00934">
    <property type="entry name" value="2a38euk"/>
    <property type="match status" value="1"/>
</dbReference>
<keyword evidence="4 10" id="KW-0633">Potassium transport</keyword>
<sequence length="860" mass="96295">MALRSGVLKVRRAYWSSLEAFIKTIDSIGTRVPVLSTIRLNFLSLHYGYIITCSLVASVILYAPGNVTYIDALLFATGATTQSGLNPIDTNLLLTYQQVGLWFLSMITNPIFINTFVVFIRLFWFERRFQHVVHEAKALRRIKSRQRTLTREALTKDRRETSHNRDRGNIGVRGKEIVLLRDSGTGQAQGCSAAHDLEKKTDAASTSESDRSPKPSPGGEPSSPQGEDQARGENRGDAADTMEPPISDKNDKGVELGASKYLSPEHHIAFLAHQRRHTCALRIPSPREYDRGGVPQTVDDDADGGDLTQVQTSRSEWPATPPCTQPPQEHHITIDEPNAARMRSRINPRRRSTYRPSEPDADFIPPERTRSRTFSGLFRSSSQGPDIGSSPYLSWQPTIGRNSAFVDLTEAQRNELGGIEYRALKLLVVVLICYFFFFHLLGIVSLVPWILKTERFGNIVKETGLGRPWWAVFTSASAFNDQGFALTPDSMMSFYDAIFPLLLLSFLILVGNTAFPCMLRFTVWMLSHLVPFGSPAWEELRFLLDHPRRCFTLMFPGAATWWLFGVLVVLNGLQLIFFIILDLNNPEFNRIPIGIRFVDGFFQAASTRTAGLAVVNLANIHPAVQVFFLIMMYISVFPVAISVRRTNVYEEGSLGIYSCPDDDEDETLGSKDVNYIGAHLRKQLSFDLWYIFLGLFLISIIEVNRLDQKGENSFSMFAVMFEIVSAYGTVGLSLGFPNSNTALCGHFRPLSKLIIIAMEIRGRHRGLPYELDRAILLPSESLNRKESMDANKRLRRCGSNMSTFSVATRKQSMPCVPLKETRSSSAYQRGGWLGSRLESTSSQIGAANTGPPLRPHQEGV</sequence>
<feature type="transmembrane region" description="Helical" evidence="10">
    <location>
        <begin position="101"/>
        <end position="124"/>
    </location>
</feature>
<keyword evidence="3 10" id="KW-0813">Transport</keyword>
<feature type="region of interest" description="Disordered" evidence="11">
    <location>
        <begin position="285"/>
        <end position="366"/>
    </location>
</feature>
<dbReference type="PANTHER" id="PTHR31064">
    <property type="entry name" value="POTASSIUM TRANSPORT PROTEIN DDB_G0292412-RELATED"/>
    <property type="match status" value="1"/>
</dbReference>
<reference evidence="12" key="1">
    <citation type="submission" date="2021-01" db="EMBL/GenBank/DDBJ databases">
        <title>Chromosome-level genome assembly of a human fungal pathogen reveals clustering of transcriptionally co-regulated genes.</title>
        <authorList>
            <person name="Voorhies M."/>
            <person name="Cohen S."/>
            <person name="Shea T.P."/>
            <person name="Petrus S."/>
            <person name="Munoz J.F."/>
            <person name="Poplawski S."/>
            <person name="Goldman W.E."/>
            <person name="Michael T."/>
            <person name="Cuomo C.A."/>
            <person name="Sil A."/>
            <person name="Beyhan S."/>
        </authorList>
    </citation>
    <scope>NUCLEOTIDE SEQUENCE</scope>
    <source>
        <strain evidence="12">H88</strain>
    </source>
</reference>
<evidence type="ECO:0000313" key="12">
    <source>
        <dbReference type="EMBL" id="QSS53078.1"/>
    </source>
</evidence>
<keyword evidence="6 10" id="KW-0630">Potassium</keyword>
<evidence type="ECO:0000256" key="6">
    <source>
        <dbReference type="ARBA" id="ARBA00022958"/>
    </source>
</evidence>
<keyword evidence="8 10" id="KW-0406">Ion transport</keyword>
<name>A0A8A1LFA3_AJEC8</name>
<evidence type="ECO:0000256" key="5">
    <source>
        <dbReference type="ARBA" id="ARBA00022692"/>
    </source>
</evidence>
<feature type="compositionally biased region" description="Basic residues" evidence="11">
    <location>
        <begin position="342"/>
        <end position="353"/>
    </location>
</feature>
<dbReference type="GO" id="GO:1990573">
    <property type="term" value="P:potassium ion import across plasma membrane"/>
    <property type="evidence" value="ECO:0007669"/>
    <property type="project" value="TreeGrafter"/>
</dbReference>
<feature type="region of interest" description="Disordered" evidence="11">
    <location>
        <begin position="838"/>
        <end position="860"/>
    </location>
</feature>
<evidence type="ECO:0000256" key="10">
    <source>
        <dbReference type="PIRNR" id="PIRNR002450"/>
    </source>
</evidence>
<dbReference type="GO" id="GO:0030007">
    <property type="term" value="P:intracellular potassium ion homeostasis"/>
    <property type="evidence" value="ECO:0007669"/>
    <property type="project" value="UniProtKB-UniRule"/>
</dbReference>
<evidence type="ECO:0000256" key="7">
    <source>
        <dbReference type="ARBA" id="ARBA00022989"/>
    </source>
</evidence>
<feature type="region of interest" description="Disordered" evidence="11">
    <location>
        <begin position="150"/>
        <end position="170"/>
    </location>
</feature>
<feature type="transmembrane region" description="Helical" evidence="10">
    <location>
        <begin position="716"/>
        <end position="736"/>
    </location>
</feature>
<feature type="transmembrane region" description="Helical" evidence="10">
    <location>
        <begin position="497"/>
        <end position="519"/>
    </location>
</feature>
<evidence type="ECO:0000256" key="2">
    <source>
        <dbReference type="ARBA" id="ARBA00009137"/>
    </source>
</evidence>
<feature type="transmembrane region" description="Helical" evidence="10">
    <location>
        <begin position="426"/>
        <end position="451"/>
    </location>
</feature>
<keyword evidence="7 10" id="KW-1133">Transmembrane helix</keyword>
<evidence type="ECO:0000313" key="13">
    <source>
        <dbReference type="Proteomes" id="UP000663419"/>
    </source>
</evidence>
<dbReference type="PIRSF" id="PIRSF002450">
    <property type="entry name" value="K+_transpter_TRK"/>
    <property type="match status" value="1"/>
</dbReference>